<feature type="non-terminal residue" evidence="1">
    <location>
        <position position="1"/>
    </location>
</feature>
<gene>
    <name evidence="1" type="primary">KBTBD13</name>
</gene>
<protein>
    <submittedName>
        <fullName evidence="1">Kelch repeat and BTB (POZ) domain containing 13</fullName>
    </submittedName>
</protein>
<reference evidence="1" key="2">
    <citation type="submission" date="2016-06" db="EMBL/GenBank/DDBJ databases">
        <title>The genome of a short-lived fish provides insights into sex chromosome evolution and the genetic control of aging.</title>
        <authorList>
            <person name="Reichwald K."/>
            <person name="Felder M."/>
            <person name="Petzold A."/>
            <person name="Koch P."/>
            <person name="Groth M."/>
            <person name="Platzer M."/>
        </authorList>
    </citation>
    <scope>NUCLEOTIDE SEQUENCE</scope>
    <source>
        <tissue evidence="1">Brain</tissue>
    </source>
</reference>
<sequence>AGIRHSCQRLEASQADEGISKEWLTVDMLTQASQKWTGYTKTGCRARNTSVRCIRGICRYYTALVN</sequence>
<reference evidence="1" key="1">
    <citation type="submission" date="2016-05" db="EMBL/GenBank/DDBJ databases">
        <authorList>
            <person name="Lavstsen T."/>
            <person name="Jespersen J.S."/>
        </authorList>
    </citation>
    <scope>NUCLEOTIDE SEQUENCE</scope>
    <source>
        <tissue evidence="1">Brain</tissue>
    </source>
</reference>
<dbReference type="EMBL" id="HAEF01005775">
    <property type="protein sequence ID" value="SBR43157.1"/>
    <property type="molecule type" value="Transcribed_RNA"/>
</dbReference>
<dbReference type="AlphaFoldDB" id="A0A1A8LEY0"/>
<proteinExistence type="predicted"/>
<organism evidence="1">
    <name type="scientific">Nothobranchius pienaari</name>
    <dbReference type="NCBI Taxonomy" id="704102"/>
    <lineage>
        <taxon>Eukaryota</taxon>
        <taxon>Metazoa</taxon>
        <taxon>Chordata</taxon>
        <taxon>Craniata</taxon>
        <taxon>Vertebrata</taxon>
        <taxon>Euteleostomi</taxon>
        <taxon>Actinopterygii</taxon>
        <taxon>Neopterygii</taxon>
        <taxon>Teleostei</taxon>
        <taxon>Neoteleostei</taxon>
        <taxon>Acanthomorphata</taxon>
        <taxon>Ovalentaria</taxon>
        <taxon>Atherinomorphae</taxon>
        <taxon>Cyprinodontiformes</taxon>
        <taxon>Nothobranchiidae</taxon>
        <taxon>Nothobranchius</taxon>
    </lineage>
</organism>
<accession>A0A1A8LEY0</accession>
<evidence type="ECO:0000313" key="1">
    <source>
        <dbReference type="EMBL" id="SBR43157.1"/>
    </source>
</evidence>
<name>A0A1A8LEY0_9TELE</name>